<dbReference type="GO" id="GO:0005524">
    <property type="term" value="F:ATP binding"/>
    <property type="evidence" value="ECO:0007669"/>
    <property type="project" value="UniProtKB-KW"/>
</dbReference>
<evidence type="ECO:0000256" key="6">
    <source>
        <dbReference type="ARBA" id="ARBA00022840"/>
    </source>
</evidence>
<dbReference type="PANTHER" id="PTHR43297:SF7">
    <property type="entry name" value="D,D-DIPEPTIDE TRANSPORT ATP-BINDING PROTEIN DDPD-RELATED"/>
    <property type="match status" value="1"/>
</dbReference>
<dbReference type="Proteomes" id="UP000694001">
    <property type="component" value="Chromosome"/>
</dbReference>
<proteinExistence type="inferred from homology"/>
<dbReference type="AlphaFoldDB" id="A0A975U1B9"/>
<name>A0A975U1B9_9PROT</name>
<feature type="domain" description="ABC transporter" evidence="8">
    <location>
        <begin position="4"/>
        <end position="246"/>
    </location>
</feature>
<evidence type="ECO:0000256" key="2">
    <source>
        <dbReference type="ARBA" id="ARBA00005417"/>
    </source>
</evidence>
<dbReference type="SMART" id="SM00382">
    <property type="entry name" value="AAA"/>
    <property type="match status" value="2"/>
</dbReference>
<evidence type="ECO:0000256" key="7">
    <source>
        <dbReference type="ARBA" id="ARBA00023136"/>
    </source>
</evidence>
<reference evidence="9" key="1">
    <citation type="submission" date="2021-06" db="EMBL/GenBank/DDBJ databases">
        <title>Elioraea tepida, sp. nov., a moderately thermophilic aerobic anoxygenic phototrophic bacterium isolated from an alkaline siliceous hot spring mat community in Yellowstone National Park, WY, USA.</title>
        <authorList>
            <person name="Saini M.K."/>
            <person name="Yoshida S."/>
            <person name="Sebastian A."/>
            <person name="Hirose S."/>
            <person name="Hara E."/>
            <person name="Tamaki H."/>
            <person name="Soulier N.T."/>
            <person name="Albert I."/>
            <person name="Hanada S."/>
            <person name="Bryant D.A."/>
            <person name="Tank M."/>
        </authorList>
    </citation>
    <scope>NUCLEOTIDE SEQUENCE</scope>
    <source>
        <strain evidence="9">MS-P2</strain>
    </source>
</reference>
<accession>A0A975U1B9</accession>
<dbReference type="PANTHER" id="PTHR43297">
    <property type="entry name" value="OLIGOPEPTIDE TRANSPORT ATP-BINDING PROTEIN APPD"/>
    <property type="match status" value="1"/>
</dbReference>
<keyword evidence="5" id="KW-0547">Nucleotide-binding</keyword>
<dbReference type="InterPro" id="IPR003593">
    <property type="entry name" value="AAA+_ATPase"/>
</dbReference>
<sequence>MSGLVVTDLAVIARDGARPVDGVSFSLRPGVPLTLLGETGSGKTLVAQAVMGTLAPDLRATGSIRFEGRELIGLAGRERRAFWGRRIALLPQEPWLALDPTMRAARQVKEVFALVRGLGQREAAERTRAALRAVGLEGAERAFPFQLSGGMAQRLAFAATAASEAALLIADEPTKGLDAALRDGVALLLGAVAASRRMLLTITHDVSVARRLGGEVAIMLEGRIVEHGPAEAVLAAPRHDYARRLVAAEPAAWPKRRHPPPGPVVLAGRRLAKRYGPRTLFANLSLAVHAGETVAVTGPSGSGKTTLGNVLLGLVHADAGTLSRAPGVARVRFQKLWQDPPAAFARGVPLGRLIEDLARRHGIARAPIEALLARLRLSPGLLGRSAEAISGGELQRFALARALLLDPVFLFADEPTSRLDPITQQETIALLADTAAERGLALLLVTHDADIAARVAARRLDVAAGEVRMVA</sequence>
<dbReference type="GO" id="GO:0016887">
    <property type="term" value="F:ATP hydrolysis activity"/>
    <property type="evidence" value="ECO:0007669"/>
    <property type="project" value="InterPro"/>
</dbReference>
<evidence type="ECO:0000313" key="10">
    <source>
        <dbReference type="Proteomes" id="UP000694001"/>
    </source>
</evidence>
<keyword evidence="3" id="KW-0813">Transport</keyword>
<keyword evidence="7" id="KW-0472">Membrane</keyword>
<feature type="domain" description="ABC transporter" evidence="8">
    <location>
        <begin position="266"/>
        <end position="470"/>
    </location>
</feature>
<comment type="similarity">
    <text evidence="2">Belongs to the ABC transporter superfamily.</text>
</comment>
<dbReference type="InterPro" id="IPR017871">
    <property type="entry name" value="ABC_transporter-like_CS"/>
</dbReference>
<dbReference type="PROSITE" id="PS50893">
    <property type="entry name" value="ABC_TRANSPORTER_2"/>
    <property type="match status" value="2"/>
</dbReference>
<dbReference type="GO" id="GO:0005886">
    <property type="term" value="C:plasma membrane"/>
    <property type="evidence" value="ECO:0007669"/>
    <property type="project" value="UniProtKB-SubCell"/>
</dbReference>
<evidence type="ECO:0000256" key="1">
    <source>
        <dbReference type="ARBA" id="ARBA00004417"/>
    </source>
</evidence>
<dbReference type="InterPro" id="IPR003439">
    <property type="entry name" value="ABC_transporter-like_ATP-bd"/>
</dbReference>
<dbReference type="PROSITE" id="PS00211">
    <property type="entry name" value="ABC_TRANSPORTER_1"/>
    <property type="match status" value="2"/>
</dbReference>
<gene>
    <name evidence="9" type="ORF">KO353_08345</name>
</gene>
<keyword evidence="10" id="KW-1185">Reference proteome</keyword>
<evidence type="ECO:0000259" key="8">
    <source>
        <dbReference type="PROSITE" id="PS50893"/>
    </source>
</evidence>
<organism evidence="9 10">
    <name type="scientific">Elioraea tepida</name>
    <dbReference type="NCBI Taxonomy" id="2843330"/>
    <lineage>
        <taxon>Bacteria</taxon>
        <taxon>Pseudomonadati</taxon>
        <taxon>Pseudomonadota</taxon>
        <taxon>Alphaproteobacteria</taxon>
        <taxon>Acetobacterales</taxon>
        <taxon>Elioraeaceae</taxon>
        <taxon>Elioraea</taxon>
    </lineage>
</organism>
<protein>
    <submittedName>
        <fullName evidence="9">ATP-binding cassette domain-containing protein</fullName>
    </submittedName>
</protein>
<dbReference type="KEGG" id="elio:KO353_08345"/>
<dbReference type="RefSeq" id="WP_218284221.1">
    <property type="nucleotide sequence ID" value="NZ_CP076448.1"/>
</dbReference>
<keyword evidence="6 9" id="KW-0067">ATP-binding</keyword>
<comment type="subcellular location">
    <subcellularLocation>
        <location evidence="1">Cell inner membrane</location>
        <topology evidence="1">Peripheral membrane protein</topology>
    </subcellularLocation>
</comment>
<evidence type="ECO:0000256" key="4">
    <source>
        <dbReference type="ARBA" id="ARBA00022475"/>
    </source>
</evidence>
<evidence type="ECO:0000313" key="9">
    <source>
        <dbReference type="EMBL" id="QXM23361.1"/>
    </source>
</evidence>
<dbReference type="Pfam" id="PF00005">
    <property type="entry name" value="ABC_tran"/>
    <property type="match status" value="2"/>
</dbReference>
<dbReference type="InterPro" id="IPR050388">
    <property type="entry name" value="ABC_Ni/Peptide_Import"/>
</dbReference>
<evidence type="ECO:0000256" key="5">
    <source>
        <dbReference type="ARBA" id="ARBA00022741"/>
    </source>
</evidence>
<evidence type="ECO:0000256" key="3">
    <source>
        <dbReference type="ARBA" id="ARBA00022448"/>
    </source>
</evidence>
<dbReference type="EMBL" id="CP076448">
    <property type="protein sequence ID" value="QXM23361.1"/>
    <property type="molecule type" value="Genomic_DNA"/>
</dbReference>
<keyword evidence="4" id="KW-1003">Cell membrane</keyword>